<gene>
    <name evidence="1" type="ORF">EF096_20160</name>
</gene>
<organism evidence="1 2">
    <name type="scientific">Pseudomonas neustonica</name>
    <dbReference type="NCBI Taxonomy" id="2487346"/>
    <lineage>
        <taxon>Bacteria</taxon>
        <taxon>Pseudomonadati</taxon>
        <taxon>Pseudomonadota</taxon>
        <taxon>Gammaproteobacteria</taxon>
        <taxon>Pseudomonadales</taxon>
        <taxon>Pseudomonadaceae</taxon>
        <taxon>Pseudomonas</taxon>
    </lineage>
</organism>
<evidence type="ECO:0000313" key="1">
    <source>
        <dbReference type="EMBL" id="ROZ80120.1"/>
    </source>
</evidence>
<dbReference type="Proteomes" id="UP000275199">
    <property type="component" value="Unassembled WGS sequence"/>
</dbReference>
<dbReference type="EMBL" id="RKKU01000059">
    <property type="protein sequence ID" value="ROZ80120.1"/>
    <property type="molecule type" value="Genomic_DNA"/>
</dbReference>
<sequence length="387" mass="42490">MWPAEEESEWFIRYRDEHDILQETSLGKFRAQVKAELTGFAGASAVLSAEVHISMKDGIPQLRGVGDANRTSRNGEPASVEAGAFAGLRADGKLEGSIEWQDTLAKPVAWKALCKLGVGAGAALGLGAEARMQIKWSTRTHKFYFNVHAGLVVGGGASGEFGAEVDAGAFLSMVKFIYNALLTVDFRKVEEIDAGAFEQLTNFALFGILTGAGYAIVAVRFGAQAAESIGRDVRLIIEEHRTAAEREKLAITLADNIVADIGRGDASWIRHAPPEVKGQLLDILCFDYGPTFWDVFTVGFNSREQAMLTLLEASQSWRDYEETVTRITPNGGKGSFALNRRRLRDLMRLFPALQIDRIERKLQSTRAVPNQPVQVARYVELTGNYYA</sequence>
<reference evidence="1 2" key="1">
    <citation type="submission" date="2018-11" db="EMBL/GenBank/DDBJ databases">
        <authorList>
            <person name="Jang G.I."/>
            <person name="Hwang C.Y."/>
        </authorList>
    </citation>
    <scope>NUCLEOTIDE SEQUENCE [LARGE SCALE GENOMIC DNA]</scope>
    <source>
        <strain evidence="1 2">SSM26</strain>
    </source>
</reference>
<name>A0ABX9XCC7_9PSED</name>
<keyword evidence="2" id="KW-1185">Reference proteome</keyword>
<comment type="caution">
    <text evidence="1">The sequence shown here is derived from an EMBL/GenBank/DDBJ whole genome shotgun (WGS) entry which is preliminary data.</text>
</comment>
<evidence type="ECO:0000313" key="2">
    <source>
        <dbReference type="Proteomes" id="UP000275199"/>
    </source>
</evidence>
<protein>
    <submittedName>
        <fullName evidence="1">Uncharacterized protein</fullName>
    </submittedName>
</protein>
<accession>A0ABX9XCC7</accession>
<proteinExistence type="predicted"/>